<feature type="region of interest" description="Disordered" evidence="1">
    <location>
        <begin position="37"/>
        <end position="86"/>
    </location>
</feature>
<dbReference type="PANTHER" id="PTHR45023">
    <property type="match status" value="1"/>
</dbReference>
<sequence>MVGVDQAGNSFLIRIKETIVKRRAKMEILINRESFSKRSKNSKSRQYSTSSNTDAANNCEEYDPTTPMSHPIGQKTVKRKSKAKVDETSFDKKELDNMAKTMLERSAAVKKLLEAKETANFSAMYDILMKDTSGVTKKQLKDHELACNFIRRKLGE</sequence>
<dbReference type="EMBL" id="KQ483712">
    <property type="protein sequence ID" value="KYP42555.1"/>
    <property type="molecule type" value="Genomic_DNA"/>
</dbReference>
<evidence type="ECO:0000313" key="2">
    <source>
        <dbReference type="EMBL" id="KYP42555.1"/>
    </source>
</evidence>
<keyword evidence="3" id="KW-1185">Reference proteome</keyword>
<dbReference type="OMA" id="DHEVFCK"/>
<organism evidence="2 3">
    <name type="scientific">Cajanus cajan</name>
    <name type="common">Pigeon pea</name>
    <name type="synonym">Cajanus indicus</name>
    <dbReference type="NCBI Taxonomy" id="3821"/>
    <lineage>
        <taxon>Eukaryota</taxon>
        <taxon>Viridiplantae</taxon>
        <taxon>Streptophyta</taxon>
        <taxon>Embryophyta</taxon>
        <taxon>Tracheophyta</taxon>
        <taxon>Spermatophyta</taxon>
        <taxon>Magnoliopsida</taxon>
        <taxon>eudicotyledons</taxon>
        <taxon>Gunneridae</taxon>
        <taxon>Pentapetalae</taxon>
        <taxon>rosids</taxon>
        <taxon>fabids</taxon>
        <taxon>Fabales</taxon>
        <taxon>Fabaceae</taxon>
        <taxon>Papilionoideae</taxon>
        <taxon>50 kb inversion clade</taxon>
        <taxon>NPAAA clade</taxon>
        <taxon>indigoferoid/millettioid clade</taxon>
        <taxon>Phaseoleae</taxon>
        <taxon>Cajanus</taxon>
    </lineage>
</organism>
<dbReference type="Proteomes" id="UP000075243">
    <property type="component" value="Unassembled WGS sequence"/>
</dbReference>
<protein>
    <recommendedName>
        <fullName evidence="4">No apical meristem-associated C-terminal domain-containing protein</fullName>
    </recommendedName>
</protein>
<name>A0A151RJD9_CAJCA</name>
<evidence type="ECO:0008006" key="4">
    <source>
        <dbReference type="Google" id="ProtNLM"/>
    </source>
</evidence>
<dbReference type="AlphaFoldDB" id="A0A151RJD9"/>
<gene>
    <name evidence="2" type="ORF">KK1_036034</name>
</gene>
<accession>A0A151RJD9</accession>
<evidence type="ECO:0000313" key="3">
    <source>
        <dbReference type="Proteomes" id="UP000075243"/>
    </source>
</evidence>
<proteinExistence type="predicted"/>
<dbReference type="PANTHER" id="PTHR45023:SF4">
    <property type="entry name" value="GLYCINE-RICH PROTEIN-RELATED"/>
    <property type="match status" value="1"/>
</dbReference>
<dbReference type="Gramene" id="C.cajan_35712.t">
    <property type="protein sequence ID" value="C.cajan_35712.t"/>
    <property type="gene ID" value="C.cajan_35712"/>
</dbReference>
<evidence type="ECO:0000256" key="1">
    <source>
        <dbReference type="SAM" id="MobiDB-lite"/>
    </source>
</evidence>
<reference evidence="2" key="1">
    <citation type="journal article" date="2012" name="Nat. Biotechnol.">
        <title>Draft genome sequence of pigeonpea (Cajanus cajan), an orphan legume crop of resource-poor farmers.</title>
        <authorList>
            <person name="Varshney R.K."/>
            <person name="Chen W."/>
            <person name="Li Y."/>
            <person name="Bharti A.K."/>
            <person name="Saxena R.K."/>
            <person name="Schlueter J.A."/>
            <person name="Donoghue M.T."/>
            <person name="Azam S."/>
            <person name="Fan G."/>
            <person name="Whaley A.M."/>
            <person name="Farmer A.D."/>
            <person name="Sheridan J."/>
            <person name="Iwata A."/>
            <person name="Tuteja R."/>
            <person name="Penmetsa R.V."/>
            <person name="Wu W."/>
            <person name="Upadhyaya H.D."/>
            <person name="Yang S.P."/>
            <person name="Shah T."/>
            <person name="Saxena K.B."/>
            <person name="Michael T."/>
            <person name="McCombie W.R."/>
            <person name="Yang B."/>
            <person name="Zhang G."/>
            <person name="Yang H."/>
            <person name="Wang J."/>
            <person name="Spillane C."/>
            <person name="Cook D.R."/>
            <person name="May G.D."/>
            <person name="Xu X."/>
            <person name="Jackson S.A."/>
        </authorList>
    </citation>
    <scope>NUCLEOTIDE SEQUENCE [LARGE SCALE GENOMIC DNA]</scope>
</reference>